<reference evidence="2" key="1">
    <citation type="submission" date="2014-10" db="EMBL/GenBank/DDBJ databases">
        <title>Massilia sp. genome.</title>
        <authorList>
            <person name="Xu B."/>
            <person name="Dai L."/>
            <person name="Huang Z."/>
        </authorList>
    </citation>
    <scope>NUCLEOTIDE SEQUENCE [LARGE SCALE GENOMIC DNA]</scope>
    <source>
        <strain evidence="2">CFS-1</strain>
    </source>
</reference>
<keyword evidence="3" id="KW-1185">Reference proteome</keyword>
<sequence>MSNPRLLRYYSQELQHLRAMGGEFAAEYPKIAGRLGLEGFDCADPYVERLLEGFAFMAARVQMKIDAEFPRFTQHLSELVYPHFLAPTPSMAIVQLQPDLADPALDAGYRVARGAALRSVLGKDDATACEYRTAHDVTLWPVELVEARFFTHAGSIEGVDVRQPPNVKAGLRLRLRTTNDAPFSALALDRLALHLRGGDDLPVRIYEKLLGAVEGVLVLPGSRPGKHLRLPKTALRPRGFDEDDALLPSGQRSFQGYRLLQEYFAFAQRFLFVELCGLGPAIKACAEHEIEIVVLLAQGDAQLEQVLDASHIALNCTPAVNLFRRRADRIDLDTDRAEYHVLADRTRPMDFEVHQVESVIGYGSGAAAEQAFQPMYTARDLDTASLPEQAREQAYYQVRREPRALSQQQRRRGPRSSYVGSETYISLVDARAAPYRHDLRQLGLVLWCTNRDLPLSMPLGLGKTDFILEQGGPVRAVRVLGGPSQPFPSFAEGGVAWRLINQLSLNYLSLVDTDAEQGARALRELLALYCHPLDLSSQRQVDGVRSVSARRVTRRLAGPGPIAFGRGLEITVTMDAAAFEGAGAFVLGAVLSHFFAQYVSINAFTETVVRTVSRGEIMRWPARGGACAIL</sequence>
<dbReference type="AlphaFoldDB" id="A0A422QIH1"/>
<dbReference type="OrthoDB" id="9763676at2"/>
<dbReference type="EMBL" id="JSAB01000171">
    <property type="protein sequence ID" value="RNF29769.1"/>
    <property type="molecule type" value="Genomic_DNA"/>
</dbReference>
<evidence type="ECO:0000313" key="3">
    <source>
        <dbReference type="Proteomes" id="UP000283254"/>
    </source>
</evidence>
<dbReference type="PANTHER" id="PTHR35370:SF1">
    <property type="entry name" value="TYPE VI SECRETION SYSTEM COMPONENT TSSF1"/>
    <property type="match status" value="1"/>
</dbReference>
<gene>
    <name evidence="2" type="ORF">NM04_16150</name>
</gene>
<organism evidence="2 3">
    <name type="scientific">Massilia aurea</name>
    <dbReference type="NCBI Taxonomy" id="373040"/>
    <lineage>
        <taxon>Bacteria</taxon>
        <taxon>Pseudomonadati</taxon>
        <taxon>Pseudomonadota</taxon>
        <taxon>Betaproteobacteria</taxon>
        <taxon>Burkholderiales</taxon>
        <taxon>Oxalobacteraceae</taxon>
        <taxon>Telluria group</taxon>
        <taxon>Massilia</taxon>
    </lineage>
</organism>
<dbReference type="RefSeq" id="WP_123070509.1">
    <property type="nucleotide sequence ID" value="NZ_JSAB01000171.1"/>
</dbReference>
<comment type="caution">
    <text evidence="2">The sequence shown here is derived from an EMBL/GenBank/DDBJ whole genome shotgun (WGS) entry which is preliminary data.</text>
</comment>
<evidence type="ECO:0000256" key="1">
    <source>
        <dbReference type="SAM" id="MobiDB-lite"/>
    </source>
</evidence>
<name>A0A422QIH1_9BURK</name>
<dbReference type="InterPro" id="IPR010272">
    <property type="entry name" value="T6SS_TssF"/>
</dbReference>
<dbReference type="Proteomes" id="UP000283254">
    <property type="component" value="Unassembled WGS sequence"/>
</dbReference>
<accession>A0A422QIH1</accession>
<dbReference type="PIRSF" id="PIRSF028304">
    <property type="entry name" value="UCP028304"/>
    <property type="match status" value="1"/>
</dbReference>
<dbReference type="PANTHER" id="PTHR35370">
    <property type="entry name" value="CYTOPLASMIC PROTEIN-RELATED-RELATED"/>
    <property type="match status" value="1"/>
</dbReference>
<evidence type="ECO:0000313" key="2">
    <source>
        <dbReference type="EMBL" id="RNF29769.1"/>
    </source>
</evidence>
<proteinExistence type="predicted"/>
<dbReference type="Pfam" id="PF05947">
    <property type="entry name" value="T6SS_TssF"/>
    <property type="match status" value="1"/>
</dbReference>
<dbReference type="NCBIfam" id="TIGR03359">
    <property type="entry name" value="VI_chp_6"/>
    <property type="match status" value="1"/>
</dbReference>
<feature type="region of interest" description="Disordered" evidence="1">
    <location>
        <begin position="398"/>
        <end position="417"/>
    </location>
</feature>
<protein>
    <submittedName>
        <fullName evidence="2">Type VI secretion system protein ImpG</fullName>
    </submittedName>
</protein>